<dbReference type="InterPro" id="IPR034291">
    <property type="entry name" value="TMP_synthase"/>
</dbReference>
<comment type="function">
    <text evidence="9">Condenses 4-methyl-5-(beta-hydroxyethyl)thiazole monophosphate (THZ-P) and 2-methyl-4-amino-5-hydroxymethyl pyrimidine pyrophosphate (HMP-PP) to form thiamine monophosphate (TMP).</text>
</comment>
<dbReference type="InterPro" id="IPR022998">
    <property type="entry name" value="ThiamineP_synth_TenI"/>
</dbReference>
<evidence type="ECO:0000256" key="10">
    <source>
        <dbReference type="RuleBase" id="RU003826"/>
    </source>
</evidence>
<evidence type="ECO:0000256" key="11">
    <source>
        <dbReference type="RuleBase" id="RU004253"/>
    </source>
</evidence>
<comment type="catalytic activity">
    <reaction evidence="7 9 10">
        <text>2-(2-carboxy-4-methylthiazol-5-yl)ethyl phosphate + 4-amino-2-methyl-5-(diphosphooxymethyl)pyrimidine + 2 H(+) = thiamine phosphate + CO2 + diphosphate</text>
        <dbReference type="Rhea" id="RHEA:47848"/>
        <dbReference type="ChEBI" id="CHEBI:15378"/>
        <dbReference type="ChEBI" id="CHEBI:16526"/>
        <dbReference type="ChEBI" id="CHEBI:33019"/>
        <dbReference type="ChEBI" id="CHEBI:37575"/>
        <dbReference type="ChEBI" id="CHEBI:57841"/>
        <dbReference type="ChEBI" id="CHEBI:62890"/>
        <dbReference type="EC" id="2.5.1.3"/>
    </reaction>
</comment>
<dbReference type="KEGG" id="lpil:LIP_1383"/>
<dbReference type="STRING" id="1555112.LIP_1383"/>
<feature type="binding site" evidence="9">
    <location>
        <position position="100"/>
    </location>
    <ligand>
        <name>4-amino-2-methyl-5-(diphosphooxymethyl)pyrimidine</name>
        <dbReference type="ChEBI" id="CHEBI:57841"/>
    </ligand>
</feature>
<comment type="catalytic activity">
    <reaction evidence="6 9 10">
        <text>4-methyl-5-(2-phosphooxyethyl)-thiazole + 4-amino-2-methyl-5-(diphosphooxymethyl)pyrimidine + H(+) = thiamine phosphate + diphosphate</text>
        <dbReference type="Rhea" id="RHEA:22328"/>
        <dbReference type="ChEBI" id="CHEBI:15378"/>
        <dbReference type="ChEBI" id="CHEBI:33019"/>
        <dbReference type="ChEBI" id="CHEBI:37575"/>
        <dbReference type="ChEBI" id="CHEBI:57841"/>
        <dbReference type="ChEBI" id="CHEBI:58296"/>
        <dbReference type="EC" id="2.5.1.3"/>
    </reaction>
</comment>
<proteinExistence type="inferred from homology"/>
<feature type="domain" description="Thiamine phosphate synthase/TenI" evidence="12">
    <location>
        <begin position="2"/>
        <end position="179"/>
    </location>
</feature>
<reference evidence="14" key="1">
    <citation type="submission" date="2015-07" db="EMBL/GenBank/DDBJ databases">
        <title>Complete genome sequence and phylogenetic analysis of Limnochorda pilosa.</title>
        <authorList>
            <person name="Watanabe M."/>
            <person name="Kojima H."/>
            <person name="Fukui M."/>
        </authorList>
    </citation>
    <scope>NUCLEOTIDE SEQUENCE [LARGE SCALE GENOMIC DNA]</scope>
    <source>
        <strain evidence="14">HC45</strain>
    </source>
</reference>
<evidence type="ECO:0000259" key="12">
    <source>
        <dbReference type="Pfam" id="PF02581"/>
    </source>
</evidence>
<name>A0A0K2SK77_LIMPI</name>
<dbReference type="FunFam" id="3.20.20.70:FF:000096">
    <property type="entry name" value="Thiamine-phosphate synthase"/>
    <property type="match status" value="1"/>
</dbReference>
<comment type="cofactor">
    <cofactor evidence="9">
        <name>Mg(2+)</name>
        <dbReference type="ChEBI" id="CHEBI:18420"/>
    </cofactor>
    <text evidence="9">Binds 1 Mg(2+) ion per subunit.</text>
</comment>
<dbReference type="UniPathway" id="UPA00060">
    <property type="reaction ID" value="UER00141"/>
</dbReference>
<dbReference type="EC" id="2.5.1.3" evidence="9"/>
<keyword evidence="14" id="KW-1185">Reference proteome</keyword>
<protein>
    <recommendedName>
        <fullName evidence="9">Thiamine-phosphate synthase</fullName>
        <shortName evidence="9">TP synthase</shortName>
        <shortName evidence="9">TPS</shortName>
        <ecNumber evidence="9">2.5.1.3</ecNumber>
    </recommendedName>
    <alternativeName>
        <fullName evidence="9">Thiamine-phosphate pyrophosphorylase</fullName>
        <shortName evidence="9">TMP pyrophosphorylase</shortName>
        <shortName evidence="9">TMP-PPase</shortName>
    </alternativeName>
</protein>
<evidence type="ECO:0000256" key="8">
    <source>
        <dbReference type="ARBA" id="ARBA00047883"/>
    </source>
</evidence>
<dbReference type="GO" id="GO:0009228">
    <property type="term" value="P:thiamine biosynthetic process"/>
    <property type="evidence" value="ECO:0007669"/>
    <property type="project" value="UniProtKB-KW"/>
</dbReference>
<keyword evidence="3 9" id="KW-0479">Metal-binding</keyword>
<comment type="catalytic activity">
    <reaction evidence="8 9 10">
        <text>2-[(2R,5Z)-2-carboxy-4-methylthiazol-5(2H)-ylidene]ethyl phosphate + 4-amino-2-methyl-5-(diphosphooxymethyl)pyrimidine + 2 H(+) = thiamine phosphate + CO2 + diphosphate</text>
        <dbReference type="Rhea" id="RHEA:47844"/>
        <dbReference type="ChEBI" id="CHEBI:15378"/>
        <dbReference type="ChEBI" id="CHEBI:16526"/>
        <dbReference type="ChEBI" id="CHEBI:33019"/>
        <dbReference type="ChEBI" id="CHEBI:37575"/>
        <dbReference type="ChEBI" id="CHEBI:57841"/>
        <dbReference type="ChEBI" id="CHEBI:62899"/>
        <dbReference type="EC" id="2.5.1.3"/>
    </reaction>
</comment>
<feature type="binding site" evidence="9">
    <location>
        <begin position="126"/>
        <end position="128"/>
    </location>
    <ligand>
        <name>2-[(2R,5Z)-2-carboxy-4-methylthiazol-5(2H)-ylidene]ethyl phosphate</name>
        <dbReference type="ChEBI" id="CHEBI:62899"/>
    </ligand>
</feature>
<comment type="pathway">
    <text evidence="1 9 11">Cofactor biosynthesis; thiamine diphosphate biosynthesis; thiamine phosphate from 4-amino-2-methyl-5-diphosphomethylpyrimidine and 4-methyl-5-(2-phosphoethyl)-thiazole: step 1/1.</text>
</comment>
<comment type="similarity">
    <text evidence="9 10">Belongs to the thiamine-phosphate synthase family.</text>
</comment>
<dbReference type="PATRIC" id="fig|1555112.3.peg.1423"/>
<dbReference type="InterPro" id="IPR036206">
    <property type="entry name" value="ThiamineP_synth_sf"/>
</dbReference>
<feature type="binding site" evidence="9">
    <location>
        <position position="61"/>
    </location>
    <ligand>
        <name>4-amino-2-methyl-5-(diphosphooxymethyl)pyrimidine</name>
        <dbReference type="ChEBI" id="CHEBI:57841"/>
    </ligand>
</feature>
<dbReference type="NCBIfam" id="TIGR00693">
    <property type="entry name" value="thiE"/>
    <property type="match status" value="1"/>
</dbReference>
<dbReference type="AlphaFoldDB" id="A0A0K2SK77"/>
<evidence type="ECO:0000256" key="7">
    <source>
        <dbReference type="ARBA" id="ARBA00047851"/>
    </source>
</evidence>
<evidence type="ECO:0000256" key="5">
    <source>
        <dbReference type="ARBA" id="ARBA00022977"/>
    </source>
</evidence>
<dbReference type="Pfam" id="PF02581">
    <property type="entry name" value="TMP-TENI"/>
    <property type="match status" value="1"/>
</dbReference>
<feature type="binding site" evidence="9">
    <location>
        <position position="62"/>
    </location>
    <ligand>
        <name>Mg(2+)</name>
        <dbReference type="ChEBI" id="CHEBI:18420"/>
    </ligand>
</feature>
<dbReference type="Proteomes" id="UP000065807">
    <property type="component" value="Chromosome"/>
</dbReference>
<dbReference type="PANTHER" id="PTHR20857:SF15">
    <property type="entry name" value="THIAMINE-PHOSPHATE SYNTHASE"/>
    <property type="match status" value="1"/>
</dbReference>
<evidence type="ECO:0000313" key="14">
    <source>
        <dbReference type="Proteomes" id="UP000065807"/>
    </source>
</evidence>
<keyword evidence="5 9" id="KW-0784">Thiamine biosynthesis</keyword>
<feature type="binding site" evidence="9">
    <location>
        <position position="129"/>
    </location>
    <ligand>
        <name>4-amino-2-methyl-5-(diphosphooxymethyl)pyrimidine</name>
        <dbReference type="ChEBI" id="CHEBI:57841"/>
    </ligand>
</feature>
<dbReference type="EMBL" id="AP014924">
    <property type="protein sequence ID" value="BAS27234.1"/>
    <property type="molecule type" value="Genomic_DNA"/>
</dbReference>
<dbReference type="GO" id="GO:0009229">
    <property type="term" value="P:thiamine diphosphate biosynthetic process"/>
    <property type="evidence" value="ECO:0007669"/>
    <property type="project" value="UniProtKB-UniRule"/>
</dbReference>
<evidence type="ECO:0000256" key="1">
    <source>
        <dbReference type="ARBA" id="ARBA00005165"/>
    </source>
</evidence>
<evidence type="ECO:0000256" key="4">
    <source>
        <dbReference type="ARBA" id="ARBA00022842"/>
    </source>
</evidence>
<dbReference type="GO" id="GO:0000287">
    <property type="term" value="F:magnesium ion binding"/>
    <property type="evidence" value="ECO:0007669"/>
    <property type="project" value="UniProtKB-UniRule"/>
</dbReference>
<keyword evidence="4 9" id="KW-0460">Magnesium</keyword>
<dbReference type="InterPro" id="IPR013785">
    <property type="entry name" value="Aldolase_TIM"/>
</dbReference>
<evidence type="ECO:0000256" key="2">
    <source>
        <dbReference type="ARBA" id="ARBA00022679"/>
    </source>
</evidence>
<dbReference type="PANTHER" id="PTHR20857">
    <property type="entry name" value="THIAMINE-PHOSPHATE PYROPHOSPHORYLASE"/>
    <property type="match status" value="1"/>
</dbReference>
<dbReference type="SUPFAM" id="SSF51391">
    <property type="entry name" value="Thiamin phosphate synthase"/>
    <property type="match status" value="1"/>
</dbReference>
<feature type="binding site" evidence="9">
    <location>
        <position position="156"/>
    </location>
    <ligand>
        <name>2-[(2R,5Z)-2-carboxy-4-methylthiazol-5(2H)-ylidene]ethyl phosphate</name>
        <dbReference type="ChEBI" id="CHEBI:62899"/>
    </ligand>
</feature>
<feature type="binding site" evidence="9">
    <location>
        <begin position="176"/>
        <end position="177"/>
    </location>
    <ligand>
        <name>2-[(2R,5Z)-2-carboxy-4-methylthiazol-5(2H)-ylidene]ethyl phosphate</name>
        <dbReference type="ChEBI" id="CHEBI:62899"/>
    </ligand>
</feature>
<organism evidence="13 14">
    <name type="scientific">Limnochorda pilosa</name>
    <dbReference type="NCBI Taxonomy" id="1555112"/>
    <lineage>
        <taxon>Bacteria</taxon>
        <taxon>Bacillati</taxon>
        <taxon>Bacillota</taxon>
        <taxon>Limnochordia</taxon>
        <taxon>Limnochordales</taxon>
        <taxon>Limnochordaceae</taxon>
        <taxon>Limnochorda</taxon>
    </lineage>
</organism>
<accession>A0A0K2SK77</accession>
<dbReference type="HAMAP" id="MF_00097">
    <property type="entry name" value="TMP_synthase"/>
    <property type="match status" value="1"/>
</dbReference>
<dbReference type="GO" id="GO:0004789">
    <property type="term" value="F:thiamine-phosphate diphosphorylase activity"/>
    <property type="evidence" value="ECO:0007669"/>
    <property type="project" value="UniProtKB-UniRule"/>
</dbReference>
<dbReference type="GO" id="GO:0005737">
    <property type="term" value="C:cytoplasm"/>
    <property type="evidence" value="ECO:0007669"/>
    <property type="project" value="TreeGrafter"/>
</dbReference>
<feature type="binding site" evidence="9">
    <location>
        <position position="81"/>
    </location>
    <ligand>
        <name>Mg(2+)</name>
        <dbReference type="ChEBI" id="CHEBI:18420"/>
    </ligand>
</feature>
<dbReference type="CDD" id="cd00564">
    <property type="entry name" value="TMP_TenI"/>
    <property type="match status" value="1"/>
</dbReference>
<evidence type="ECO:0000256" key="9">
    <source>
        <dbReference type="HAMAP-Rule" id="MF_00097"/>
    </source>
</evidence>
<feature type="binding site" evidence="9">
    <location>
        <begin position="29"/>
        <end position="33"/>
    </location>
    <ligand>
        <name>4-amino-2-methyl-5-(diphosphooxymethyl)pyrimidine</name>
        <dbReference type="ChEBI" id="CHEBI:57841"/>
    </ligand>
</feature>
<gene>
    <name evidence="9" type="primary">thiE</name>
    <name evidence="13" type="ORF">LIP_1383</name>
</gene>
<keyword evidence="2 9" id="KW-0808">Transferase</keyword>
<reference evidence="14" key="2">
    <citation type="journal article" date="2016" name="Int. J. Syst. Evol. Microbiol.">
        <title>Complete genome sequence and cell structure of Limnochorda pilosa, a Gram-negative spore-former within the phylum Firmicutes.</title>
        <authorList>
            <person name="Watanabe M."/>
            <person name="Kojima H."/>
            <person name="Fukui M."/>
        </authorList>
    </citation>
    <scope>NUCLEOTIDE SEQUENCE [LARGE SCALE GENOMIC DNA]</scope>
    <source>
        <strain evidence="14">HC45</strain>
    </source>
</reference>
<sequence length="207" mass="21464">MVTDRGLSRGRSEVEVVREALAGGATAIQLRGKELSGRELYEVGLDLRQATRQAGALLFVDDRLDVALAIGADGVHLGQEDLPLADARRLAGSELLIGITAETVEQAVEAERGGADYLGTRAVFATPTKAYREPIGIELLAEMVRAVSIPVVAIGGIKASNAREVLATGVSGLAVVSAVVAAEDVRAAAAELEEIVAAERRWVGGAG</sequence>
<evidence type="ECO:0000256" key="6">
    <source>
        <dbReference type="ARBA" id="ARBA00047334"/>
    </source>
</evidence>
<evidence type="ECO:0000313" key="13">
    <source>
        <dbReference type="EMBL" id="BAS27234.1"/>
    </source>
</evidence>
<evidence type="ECO:0000256" key="3">
    <source>
        <dbReference type="ARBA" id="ARBA00022723"/>
    </source>
</evidence>
<dbReference type="Gene3D" id="3.20.20.70">
    <property type="entry name" value="Aldolase class I"/>
    <property type="match status" value="1"/>
</dbReference>